<dbReference type="Proteomes" id="UP000502041">
    <property type="component" value="Chromosome"/>
</dbReference>
<dbReference type="PANTHER" id="PTHR43300:SF11">
    <property type="entry name" value="ACETYLTRANSFERASE RV3034C-RELATED"/>
    <property type="match status" value="1"/>
</dbReference>
<accession>A0A6H2H7D6</accession>
<dbReference type="GO" id="GO:0008811">
    <property type="term" value="F:chloramphenicol O-acetyltransferase activity"/>
    <property type="evidence" value="ECO:0007669"/>
    <property type="project" value="UniProtKB-EC"/>
</dbReference>
<organism evidence="5 6">
    <name type="scientific">Polaromonas vacuolata</name>
    <dbReference type="NCBI Taxonomy" id="37448"/>
    <lineage>
        <taxon>Bacteria</taxon>
        <taxon>Pseudomonadati</taxon>
        <taxon>Pseudomonadota</taxon>
        <taxon>Betaproteobacteria</taxon>
        <taxon>Burkholderiales</taxon>
        <taxon>Comamonadaceae</taxon>
        <taxon>Polaromonas</taxon>
    </lineage>
</organism>
<keyword evidence="6" id="KW-1185">Reference proteome</keyword>
<proteinExistence type="inferred from homology"/>
<dbReference type="Gene3D" id="2.160.10.10">
    <property type="entry name" value="Hexapeptide repeat proteins"/>
    <property type="match status" value="1"/>
</dbReference>
<evidence type="ECO:0000256" key="1">
    <source>
        <dbReference type="ARBA" id="ARBA00007274"/>
    </source>
</evidence>
<evidence type="ECO:0000256" key="3">
    <source>
        <dbReference type="ARBA" id="ARBA00022737"/>
    </source>
</evidence>
<keyword evidence="2 5" id="KW-0808">Transferase</keyword>
<dbReference type="RefSeq" id="WP_168921587.1">
    <property type="nucleotide sequence ID" value="NZ_CP051461.1"/>
</dbReference>
<evidence type="ECO:0000256" key="2">
    <source>
        <dbReference type="ARBA" id="ARBA00022679"/>
    </source>
</evidence>
<dbReference type="EC" id="2.3.1.28" evidence="5"/>
<dbReference type="InterPro" id="IPR001451">
    <property type="entry name" value="Hexapep"/>
</dbReference>
<sequence>MMIKFFRRMVGKVWRCIRPPLRSTLVERYPQYQIGRGSYGDLSVHSWGEDATLTIGNYTSIAAGVKVFLGGEHRYDWVTTFPFSVLWESARQHEGHPKTKGNVHIGNDVWIGTEALISSGVTIGDGAVVGARAMVTRDVAPYAVVAGNPARVVKFRFDAQVVSRLIELKWWDWHEREIEKAMPELLNNQIQLFIEKAERGDYL</sequence>
<protein>
    <submittedName>
        <fullName evidence="5">Chloramphenicol acetyltransferase</fullName>
        <ecNumber evidence="5">2.3.1.28</ecNumber>
    </submittedName>
</protein>
<evidence type="ECO:0000256" key="4">
    <source>
        <dbReference type="ARBA" id="ARBA00023315"/>
    </source>
</evidence>
<dbReference type="CDD" id="cd03349">
    <property type="entry name" value="LbH_XAT"/>
    <property type="match status" value="1"/>
</dbReference>
<keyword evidence="3" id="KW-0677">Repeat</keyword>
<dbReference type="InterPro" id="IPR050179">
    <property type="entry name" value="Trans_hexapeptide_repeat"/>
</dbReference>
<dbReference type="KEGG" id="pvac:HC248_01058"/>
<name>A0A6H2H7D6_9BURK</name>
<dbReference type="InterPro" id="IPR011004">
    <property type="entry name" value="Trimer_LpxA-like_sf"/>
</dbReference>
<evidence type="ECO:0000313" key="5">
    <source>
        <dbReference type="EMBL" id="QJC55775.1"/>
    </source>
</evidence>
<gene>
    <name evidence="5" type="primary">cat</name>
    <name evidence="5" type="ORF">HC248_01058</name>
</gene>
<dbReference type="EMBL" id="CP051461">
    <property type="protein sequence ID" value="QJC55775.1"/>
    <property type="molecule type" value="Genomic_DNA"/>
</dbReference>
<keyword evidence="4 5" id="KW-0012">Acyltransferase</keyword>
<dbReference type="Pfam" id="PF00132">
    <property type="entry name" value="Hexapep"/>
    <property type="match status" value="1"/>
</dbReference>
<dbReference type="AlphaFoldDB" id="A0A6H2H7D6"/>
<dbReference type="PROSITE" id="PS00101">
    <property type="entry name" value="HEXAPEP_TRANSFERASES"/>
    <property type="match status" value="1"/>
</dbReference>
<comment type="similarity">
    <text evidence="1">Belongs to the transferase hexapeptide repeat family.</text>
</comment>
<dbReference type="PANTHER" id="PTHR43300">
    <property type="entry name" value="ACETYLTRANSFERASE"/>
    <property type="match status" value="1"/>
</dbReference>
<dbReference type="InterPro" id="IPR018357">
    <property type="entry name" value="Hexapep_transf_CS"/>
</dbReference>
<evidence type="ECO:0000313" key="6">
    <source>
        <dbReference type="Proteomes" id="UP000502041"/>
    </source>
</evidence>
<reference evidence="5 6" key="1">
    <citation type="submission" date="2020-04" db="EMBL/GenBank/DDBJ databases">
        <title>Complete genome of a Psychrophilic, Marine, Gas Vacuolate Bacterium Polaromonas vacuolata KCTC 22033T.</title>
        <authorList>
            <person name="Hwang K."/>
            <person name="Kim K.M."/>
        </authorList>
    </citation>
    <scope>NUCLEOTIDE SEQUENCE [LARGE SCALE GENOMIC DNA]</scope>
    <source>
        <strain evidence="5 6">KCTC 22033</strain>
    </source>
</reference>
<dbReference type="SUPFAM" id="SSF51161">
    <property type="entry name" value="Trimeric LpxA-like enzymes"/>
    <property type="match status" value="1"/>
</dbReference>